<dbReference type="AlphaFoldDB" id="A0AAD7ETP6"/>
<dbReference type="PROSITE" id="PS51387">
    <property type="entry name" value="FAD_PCMH"/>
    <property type="match status" value="1"/>
</dbReference>
<proteinExistence type="inferred from homology"/>
<comment type="similarity">
    <text evidence="1">Belongs to the oxygen-dependent FAD-linked oxidoreductase family.</text>
</comment>
<evidence type="ECO:0000256" key="1">
    <source>
        <dbReference type="ARBA" id="ARBA00005466"/>
    </source>
</evidence>
<evidence type="ECO:0000256" key="4">
    <source>
        <dbReference type="ARBA" id="ARBA00023002"/>
    </source>
</evidence>
<reference evidence="6" key="1">
    <citation type="submission" date="2023-03" db="EMBL/GenBank/DDBJ databases">
        <title>Massive genome expansion in bonnet fungi (Mycena s.s.) driven by repeated elements and novel gene families across ecological guilds.</title>
        <authorList>
            <consortium name="Lawrence Berkeley National Laboratory"/>
            <person name="Harder C.B."/>
            <person name="Miyauchi S."/>
            <person name="Viragh M."/>
            <person name="Kuo A."/>
            <person name="Thoen E."/>
            <person name="Andreopoulos B."/>
            <person name="Lu D."/>
            <person name="Skrede I."/>
            <person name="Drula E."/>
            <person name="Henrissat B."/>
            <person name="Morin E."/>
            <person name="Kohler A."/>
            <person name="Barry K."/>
            <person name="LaButti K."/>
            <person name="Morin E."/>
            <person name="Salamov A."/>
            <person name="Lipzen A."/>
            <person name="Mereny Z."/>
            <person name="Hegedus B."/>
            <person name="Baldrian P."/>
            <person name="Stursova M."/>
            <person name="Weitz H."/>
            <person name="Taylor A."/>
            <person name="Grigoriev I.V."/>
            <person name="Nagy L.G."/>
            <person name="Martin F."/>
            <person name="Kauserud H."/>
        </authorList>
    </citation>
    <scope>NUCLEOTIDE SEQUENCE</scope>
    <source>
        <strain evidence="6">CBHHK002</strain>
    </source>
</reference>
<evidence type="ECO:0000256" key="2">
    <source>
        <dbReference type="ARBA" id="ARBA00022630"/>
    </source>
</evidence>
<name>A0AAD7ETP6_9AGAR</name>
<dbReference type="InterPro" id="IPR006094">
    <property type="entry name" value="Oxid_FAD_bind_N"/>
</dbReference>
<protein>
    <recommendedName>
        <fullName evidence="5">FAD-binding PCMH-type domain-containing protein</fullName>
    </recommendedName>
</protein>
<dbReference type="Pfam" id="PF01565">
    <property type="entry name" value="FAD_binding_4"/>
    <property type="match status" value="1"/>
</dbReference>
<evidence type="ECO:0000259" key="5">
    <source>
        <dbReference type="PROSITE" id="PS51387"/>
    </source>
</evidence>
<dbReference type="InterPro" id="IPR036318">
    <property type="entry name" value="FAD-bd_PCMH-like_sf"/>
</dbReference>
<dbReference type="GO" id="GO:0016491">
    <property type="term" value="F:oxidoreductase activity"/>
    <property type="evidence" value="ECO:0007669"/>
    <property type="project" value="UniProtKB-KW"/>
</dbReference>
<sequence length="127" mass="13451">VKSGVHTANPEFSSTPGVHISMSRFSEVTYNATAQPATIGSGLVWDDVCAVLDPLNVTVVGGRFSGFGIAGYSLRGGYSWKSNLFGLTVDNIVGYELVLPNGTLTQVTATKNLDLFFGLKVQFISST</sequence>
<evidence type="ECO:0000313" key="6">
    <source>
        <dbReference type="EMBL" id="KAJ7349167.1"/>
    </source>
</evidence>
<feature type="domain" description="FAD-binding PCMH-type" evidence="5">
    <location>
        <begin position="1"/>
        <end position="127"/>
    </location>
</feature>
<dbReference type="Gene3D" id="3.30.465.10">
    <property type="match status" value="1"/>
</dbReference>
<accession>A0AAD7ETP6</accession>
<evidence type="ECO:0000313" key="7">
    <source>
        <dbReference type="Proteomes" id="UP001218218"/>
    </source>
</evidence>
<dbReference type="EMBL" id="JARIHO010000016">
    <property type="protein sequence ID" value="KAJ7349167.1"/>
    <property type="molecule type" value="Genomic_DNA"/>
</dbReference>
<evidence type="ECO:0000256" key="3">
    <source>
        <dbReference type="ARBA" id="ARBA00022827"/>
    </source>
</evidence>
<dbReference type="InterPro" id="IPR016169">
    <property type="entry name" value="FAD-bd_PCMH_sub2"/>
</dbReference>
<comment type="caution">
    <text evidence="6">The sequence shown here is derived from an EMBL/GenBank/DDBJ whole genome shotgun (WGS) entry which is preliminary data.</text>
</comment>
<keyword evidence="4" id="KW-0560">Oxidoreductase</keyword>
<dbReference type="PANTHER" id="PTHR42973:SF13">
    <property type="entry name" value="FAD-BINDING PCMH-TYPE DOMAIN-CONTAINING PROTEIN"/>
    <property type="match status" value="1"/>
</dbReference>
<dbReference type="PANTHER" id="PTHR42973">
    <property type="entry name" value="BINDING OXIDOREDUCTASE, PUTATIVE (AFU_ORTHOLOGUE AFUA_1G17690)-RELATED"/>
    <property type="match status" value="1"/>
</dbReference>
<dbReference type="Proteomes" id="UP001218218">
    <property type="component" value="Unassembled WGS sequence"/>
</dbReference>
<keyword evidence="2" id="KW-0285">Flavoprotein</keyword>
<dbReference type="InterPro" id="IPR050416">
    <property type="entry name" value="FAD-linked_Oxidoreductase"/>
</dbReference>
<dbReference type="InterPro" id="IPR016166">
    <property type="entry name" value="FAD-bd_PCMH"/>
</dbReference>
<feature type="non-terminal residue" evidence="6">
    <location>
        <position position="1"/>
    </location>
</feature>
<keyword evidence="7" id="KW-1185">Reference proteome</keyword>
<dbReference type="SUPFAM" id="SSF56176">
    <property type="entry name" value="FAD-binding/transporter-associated domain-like"/>
    <property type="match status" value="1"/>
</dbReference>
<dbReference type="GO" id="GO:0071949">
    <property type="term" value="F:FAD binding"/>
    <property type="evidence" value="ECO:0007669"/>
    <property type="project" value="InterPro"/>
</dbReference>
<organism evidence="6 7">
    <name type="scientific">Mycena albidolilacea</name>
    <dbReference type="NCBI Taxonomy" id="1033008"/>
    <lineage>
        <taxon>Eukaryota</taxon>
        <taxon>Fungi</taxon>
        <taxon>Dikarya</taxon>
        <taxon>Basidiomycota</taxon>
        <taxon>Agaricomycotina</taxon>
        <taxon>Agaricomycetes</taxon>
        <taxon>Agaricomycetidae</taxon>
        <taxon>Agaricales</taxon>
        <taxon>Marasmiineae</taxon>
        <taxon>Mycenaceae</taxon>
        <taxon>Mycena</taxon>
    </lineage>
</organism>
<keyword evidence="3" id="KW-0274">FAD</keyword>
<gene>
    <name evidence="6" type="ORF">DFH08DRAFT_697963</name>
</gene>